<evidence type="ECO:0000256" key="5">
    <source>
        <dbReference type="ARBA" id="ARBA00023014"/>
    </source>
</evidence>
<proteinExistence type="predicted"/>
<dbReference type="RefSeq" id="WP_046330059.1">
    <property type="nucleotide sequence ID" value="NZ_CP007501.1"/>
</dbReference>
<keyword evidence="2" id="KW-0949">S-adenosyl-L-methionine</keyword>
<evidence type="ECO:0000313" key="7">
    <source>
        <dbReference type="EMBL" id="AKD25231.1"/>
    </source>
</evidence>
<evidence type="ECO:0000313" key="8">
    <source>
        <dbReference type="Proteomes" id="UP000061135"/>
    </source>
</evidence>
<keyword evidence="5" id="KW-0411">Iron-sulfur</keyword>
<evidence type="ECO:0000256" key="4">
    <source>
        <dbReference type="ARBA" id="ARBA00023004"/>
    </source>
</evidence>
<evidence type="ECO:0000256" key="1">
    <source>
        <dbReference type="ARBA" id="ARBA00001966"/>
    </source>
</evidence>
<dbReference type="GO" id="GO:0051536">
    <property type="term" value="F:iron-sulfur cluster binding"/>
    <property type="evidence" value="ECO:0007669"/>
    <property type="project" value="UniProtKB-KW"/>
</dbReference>
<dbReference type="InterPro" id="IPR013785">
    <property type="entry name" value="Aldolase_TIM"/>
</dbReference>
<keyword evidence="8" id="KW-1185">Reference proteome</keyword>
<feature type="domain" description="Radical SAM core" evidence="6">
    <location>
        <begin position="104"/>
        <end position="215"/>
    </location>
</feature>
<comment type="cofactor">
    <cofactor evidence="1">
        <name>[4Fe-4S] cluster</name>
        <dbReference type="ChEBI" id="CHEBI:49883"/>
    </cofactor>
</comment>
<organism evidence="7 8">
    <name type="scientific">Polynucleobacter duraquae</name>
    <dbReference type="NCBI Taxonomy" id="1835254"/>
    <lineage>
        <taxon>Bacteria</taxon>
        <taxon>Pseudomonadati</taxon>
        <taxon>Pseudomonadota</taxon>
        <taxon>Betaproteobacteria</taxon>
        <taxon>Burkholderiales</taxon>
        <taxon>Burkholderiaceae</taxon>
        <taxon>Polynucleobacter</taxon>
    </lineage>
</organism>
<evidence type="ECO:0000259" key="6">
    <source>
        <dbReference type="Pfam" id="PF04055"/>
    </source>
</evidence>
<dbReference type="PANTHER" id="PTHR11228">
    <property type="entry name" value="RADICAL SAM DOMAIN PROTEIN"/>
    <property type="match status" value="1"/>
</dbReference>
<dbReference type="KEGG" id="pdq:CL55_00008980"/>
<accession>A0A0E3ZM04</accession>
<dbReference type="GO" id="GO:0003824">
    <property type="term" value="F:catalytic activity"/>
    <property type="evidence" value="ECO:0007669"/>
    <property type="project" value="InterPro"/>
</dbReference>
<dbReference type="PANTHER" id="PTHR11228:SF7">
    <property type="entry name" value="PQQA PEPTIDE CYCLASE"/>
    <property type="match status" value="1"/>
</dbReference>
<dbReference type="Proteomes" id="UP000061135">
    <property type="component" value="Chromosome"/>
</dbReference>
<dbReference type="InterPro" id="IPR007197">
    <property type="entry name" value="rSAM"/>
</dbReference>
<keyword evidence="4" id="KW-0408">Iron</keyword>
<dbReference type="PATRIC" id="fig|576611.7.peg.914"/>
<dbReference type="InterPro" id="IPR058240">
    <property type="entry name" value="rSAM_sf"/>
</dbReference>
<dbReference type="Gene3D" id="3.20.20.70">
    <property type="entry name" value="Aldolase class I"/>
    <property type="match status" value="1"/>
</dbReference>
<gene>
    <name evidence="7" type="ORF">CL55_00008980</name>
</gene>
<dbReference type="InterPro" id="IPR050377">
    <property type="entry name" value="Radical_SAM_PqqE_MftC-like"/>
</dbReference>
<evidence type="ECO:0000256" key="2">
    <source>
        <dbReference type="ARBA" id="ARBA00022691"/>
    </source>
</evidence>
<dbReference type="EMBL" id="CP007501">
    <property type="protein sequence ID" value="AKD25231.1"/>
    <property type="molecule type" value="Genomic_DNA"/>
</dbReference>
<dbReference type="SUPFAM" id="SSF102114">
    <property type="entry name" value="Radical SAM enzymes"/>
    <property type="match status" value="1"/>
</dbReference>
<dbReference type="AlphaFoldDB" id="A0A0E3ZM04"/>
<reference evidence="7 8" key="1">
    <citation type="submission" date="2014-03" db="EMBL/GenBank/DDBJ databases">
        <title>Genome of Polynucleobacter strain MWH-MoK4.</title>
        <authorList>
            <person name="Hahn M.W."/>
        </authorList>
    </citation>
    <scope>NUCLEOTIDE SEQUENCE [LARGE SCALE GENOMIC DNA]</scope>
    <source>
        <strain evidence="7 8">MWH-MoK4</strain>
    </source>
</reference>
<dbReference type="GO" id="GO:0046872">
    <property type="term" value="F:metal ion binding"/>
    <property type="evidence" value="ECO:0007669"/>
    <property type="project" value="UniProtKB-KW"/>
</dbReference>
<protein>
    <submittedName>
        <fullName evidence="7">Organic radical activating enzyme</fullName>
    </submittedName>
</protein>
<sequence length="220" mass="25378">MKSYAPHQIVKSCSRIESGLRLAHDGVRACTFSTGAVEAPNYWGPDEIPLNLTKQMIVDKRRALFERLNDPNDNDFLCRKCTHWVEKEYKEIRFDQLEFVNVAHFSACNLRCNYCGFTKNNDFKKEKYSALNILKHFDAKDVTFEASVDFNAGEPTLMKDLDEHLIFFRENKMRVRLYSNGIIFSQAVYDAVKDGTITWLIISVDAGTPSTYFKTKKSNC</sequence>
<name>A0A0E3ZM04_9BURK</name>
<dbReference type="CDD" id="cd01335">
    <property type="entry name" value="Radical_SAM"/>
    <property type="match status" value="1"/>
</dbReference>
<dbReference type="OrthoDB" id="9800840at2"/>
<dbReference type="Pfam" id="PF04055">
    <property type="entry name" value="Radical_SAM"/>
    <property type="match status" value="1"/>
</dbReference>
<dbReference type="STRING" id="1835254.CL55_00008980"/>
<dbReference type="SFLD" id="SFLDS00029">
    <property type="entry name" value="Radical_SAM"/>
    <property type="match status" value="1"/>
</dbReference>
<dbReference type="HOGENOM" id="CLU_1254998_0_0_4"/>
<keyword evidence="3" id="KW-0479">Metal-binding</keyword>
<evidence type="ECO:0000256" key="3">
    <source>
        <dbReference type="ARBA" id="ARBA00022723"/>
    </source>
</evidence>